<sequence length="182" mass="20558">MSNDILLKGLIEAFLFSSPQPVSIEELMRVTQADRDLVEKELFNLLEDYRLRQSAIFLRRVAGQWQMAVRPEYGSHLKEYAQVTVKKGISRAALEVLAIVSLEQPVTKIQIDIKRGVDSGAAISVLLERGLIAIAGQVDRPGKPFLYQLTEKFFEVFGLEDQEALQRIQQIIASQEVTNEVE</sequence>
<evidence type="ECO:0000256" key="2">
    <source>
        <dbReference type="ARBA" id="ARBA00022618"/>
    </source>
</evidence>
<dbReference type="Proteomes" id="UP000485569">
    <property type="component" value="Unassembled WGS sequence"/>
</dbReference>
<gene>
    <name evidence="5" type="primary">scpB</name>
    <name evidence="5" type="ORF">BWY41_00198</name>
</gene>
<evidence type="ECO:0000256" key="3">
    <source>
        <dbReference type="ARBA" id="ARBA00022829"/>
    </source>
</evidence>
<dbReference type="PANTHER" id="PTHR34298:SF2">
    <property type="entry name" value="SEGREGATION AND CONDENSATION PROTEIN B"/>
    <property type="match status" value="1"/>
</dbReference>
<dbReference type="NCBIfam" id="TIGR00281">
    <property type="entry name" value="SMC-Scp complex subunit ScpB"/>
    <property type="match status" value="1"/>
</dbReference>
<dbReference type="InterPro" id="IPR036388">
    <property type="entry name" value="WH-like_DNA-bd_sf"/>
</dbReference>
<organism evidence="5">
    <name type="scientific">Candidatus Atribacter allofermentans</name>
    <dbReference type="NCBI Taxonomy" id="1852833"/>
    <lineage>
        <taxon>Bacteria</taxon>
        <taxon>Pseudomonadati</taxon>
        <taxon>Atribacterota</taxon>
        <taxon>Atribacteria</taxon>
        <taxon>Atribacterales</taxon>
        <taxon>Atribacteraceae</taxon>
        <taxon>Atribacter</taxon>
    </lineage>
</organism>
<keyword evidence="1" id="KW-0963">Cytoplasm</keyword>
<keyword evidence="2" id="KW-0132">Cell division</keyword>
<dbReference type="InterPro" id="IPR036390">
    <property type="entry name" value="WH_DNA-bd_sf"/>
</dbReference>
<dbReference type="EMBL" id="MWBQ01000021">
    <property type="protein sequence ID" value="OQA61247.1"/>
    <property type="molecule type" value="Genomic_DNA"/>
</dbReference>
<evidence type="ECO:0000256" key="4">
    <source>
        <dbReference type="ARBA" id="ARBA00023306"/>
    </source>
</evidence>
<name>A0A1V5T3B6_9BACT</name>
<protein>
    <submittedName>
        <fullName evidence="5">Segregation and condensation protein B</fullName>
    </submittedName>
</protein>
<dbReference type="AlphaFoldDB" id="A0A1V5T3B6"/>
<dbReference type="PIRSF" id="PIRSF019345">
    <property type="entry name" value="ScpB"/>
    <property type="match status" value="1"/>
</dbReference>
<dbReference type="GO" id="GO:0051304">
    <property type="term" value="P:chromosome separation"/>
    <property type="evidence" value="ECO:0007669"/>
    <property type="project" value="InterPro"/>
</dbReference>
<dbReference type="Pfam" id="PF04079">
    <property type="entry name" value="SMC_ScpB"/>
    <property type="match status" value="1"/>
</dbReference>
<keyword evidence="3" id="KW-0159">Chromosome partition</keyword>
<dbReference type="Gene3D" id="1.10.10.10">
    <property type="entry name" value="Winged helix-like DNA-binding domain superfamily/Winged helix DNA-binding domain"/>
    <property type="match status" value="2"/>
</dbReference>
<keyword evidence="4" id="KW-0131">Cell cycle</keyword>
<dbReference type="PANTHER" id="PTHR34298">
    <property type="entry name" value="SEGREGATION AND CONDENSATION PROTEIN B"/>
    <property type="match status" value="1"/>
</dbReference>
<comment type="caution">
    <text evidence="5">The sequence shown here is derived from an EMBL/GenBank/DDBJ whole genome shotgun (WGS) entry which is preliminary data.</text>
</comment>
<reference evidence="5" key="1">
    <citation type="submission" date="2017-02" db="EMBL/GenBank/DDBJ databases">
        <title>Delving into the versatile metabolic prowess of the omnipresent phylum Bacteroidetes.</title>
        <authorList>
            <person name="Nobu M.K."/>
            <person name="Mei R."/>
            <person name="Narihiro T."/>
            <person name="Kuroda K."/>
            <person name="Liu W.-T."/>
        </authorList>
    </citation>
    <scope>NUCLEOTIDE SEQUENCE</scope>
    <source>
        <strain evidence="5">ADurb.Bin276</strain>
    </source>
</reference>
<evidence type="ECO:0000313" key="5">
    <source>
        <dbReference type="EMBL" id="OQA61247.1"/>
    </source>
</evidence>
<evidence type="ECO:0000256" key="1">
    <source>
        <dbReference type="ARBA" id="ARBA00022490"/>
    </source>
</evidence>
<accession>A0A1V5T3B6</accession>
<proteinExistence type="predicted"/>
<dbReference type="InterPro" id="IPR005234">
    <property type="entry name" value="ScpB_csome_segregation"/>
</dbReference>
<dbReference type="GO" id="GO:0051301">
    <property type="term" value="P:cell division"/>
    <property type="evidence" value="ECO:0007669"/>
    <property type="project" value="UniProtKB-KW"/>
</dbReference>
<dbReference type="SUPFAM" id="SSF46785">
    <property type="entry name" value="Winged helix' DNA-binding domain"/>
    <property type="match status" value="2"/>
</dbReference>